<organism evidence="1 2">
    <name type="scientific">Candidatus Curtissbacteria bacterium GW2011_GWC1_44_33</name>
    <dbReference type="NCBI Taxonomy" id="1618413"/>
    <lineage>
        <taxon>Bacteria</taxon>
        <taxon>Candidatus Curtissiibacteriota</taxon>
    </lineage>
</organism>
<dbReference type="EMBL" id="LCIZ01000010">
    <property type="protein sequence ID" value="KKT67381.1"/>
    <property type="molecule type" value="Genomic_DNA"/>
</dbReference>
<dbReference type="AlphaFoldDB" id="A0A0G1J6V6"/>
<gene>
    <name evidence="1" type="ORF">UW61_C0010G0010</name>
</gene>
<evidence type="ECO:0000313" key="2">
    <source>
        <dbReference type="Proteomes" id="UP000033901"/>
    </source>
</evidence>
<proteinExistence type="predicted"/>
<name>A0A0G1J6V6_9BACT</name>
<evidence type="ECO:0000313" key="1">
    <source>
        <dbReference type="EMBL" id="KKT67381.1"/>
    </source>
</evidence>
<dbReference type="Proteomes" id="UP000033901">
    <property type="component" value="Unassembled WGS sequence"/>
</dbReference>
<sequence>MTSTKMLQILIDGQAALRREMKEGHGSLRNEMREGFKKVVIM</sequence>
<reference evidence="1 2" key="1">
    <citation type="journal article" date="2015" name="Nature">
        <title>rRNA introns, odd ribosomes, and small enigmatic genomes across a large radiation of phyla.</title>
        <authorList>
            <person name="Brown C.T."/>
            <person name="Hug L.A."/>
            <person name="Thomas B.C."/>
            <person name="Sharon I."/>
            <person name="Castelle C.J."/>
            <person name="Singh A."/>
            <person name="Wilkins M.J."/>
            <person name="Williams K.H."/>
            <person name="Banfield J.F."/>
        </authorList>
    </citation>
    <scope>NUCLEOTIDE SEQUENCE [LARGE SCALE GENOMIC DNA]</scope>
</reference>
<protein>
    <submittedName>
        <fullName evidence="1">Uncharacterized protein</fullName>
    </submittedName>
</protein>
<comment type="caution">
    <text evidence="1">The sequence shown here is derived from an EMBL/GenBank/DDBJ whole genome shotgun (WGS) entry which is preliminary data.</text>
</comment>
<accession>A0A0G1J6V6</accession>